<gene>
    <name evidence="4" type="ORF">BXY58_0590</name>
    <name evidence="3" type="ORF">GCM10007332_05650</name>
</gene>
<evidence type="ECO:0000313" key="5">
    <source>
        <dbReference type="Proteomes" id="UP000285906"/>
    </source>
</evidence>
<keyword evidence="2" id="KW-1133">Transmembrane helix</keyword>
<sequence>MNVYEFIVKMKDYASSQLKNVANSVGVASRKAKDFIKDLVNVDKQSQKVASGLGSLKQAFLGVFAVATLQSFVGKVVEARAEFEKFDAVLTNTFQSEKIGSGALALLTEFAAKTPYQLNELTGGFIKLVNRGVYPTYQEMTKLGDLASSQGKSFDQMVEALLDAQTGEFERMKEFGIKASKDGDKVKLTFKGVTKEVANNEQAIKDAIIAYGGMKGVAGSMEVVSKTLGGQISNLEDQWWGFLVAVGSYGGGIFGDVLGGAADLLQILQDNLPLIAHWFDLLWQNIYPVVTAFKEFLKIAAEGVFGLSSSSDALGMFGDIMVSVLLAVNWFTTGLIGLINWLKPIAPYILDAAIAWGILNAVIAISPIGWIVIGIVALITVIGMAIKYTSGWGDSWHALKKIFQIVWEQIKADFNFGVLSFKTGFNLMILYAKDAAQTIVGIFSKVGDAIKMAMDGDFSGAFNKVTEKVKTEASGQIDALKKEYAKQTADYSKGTDNREKELVKAAGNIGITTNKESIANDFKKLKDSFKGLKGEQTGNSKDYLDAIPGLTGKGKPKEEDDDKKKKKKGDGITDGGNRLTNITININKLQDHTIINVDKTETGLSGLGDKVQEILLRAANSALQMQTG</sequence>
<feature type="region of interest" description="Disordered" evidence="1">
    <location>
        <begin position="540"/>
        <end position="574"/>
    </location>
</feature>
<reference evidence="4 5" key="2">
    <citation type="submission" date="2018-09" db="EMBL/GenBank/DDBJ databases">
        <title>Genomic Encyclopedia of Archaeal and Bacterial Type Strains, Phase II (KMG-II): from individual species to whole genera.</title>
        <authorList>
            <person name="Goeker M."/>
        </authorList>
    </citation>
    <scope>NUCLEOTIDE SEQUENCE [LARGE SCALE GENOMIC DNA]</scope>
    <source>
        <strain evidence="4 5">DSM 27620</strain>
    </source>
</reference>
<dbReference type="EMBL" id="RAQH01000001">
    <property type="protein sequence ID" value="RKE90005.1"/>
    <property type="molecule type" value="Genomic_DNA"/>
</dbReference>
<protein>
    <recommendedName>
        <fullName evidence="7">Tape measure domain-containing protein</fullName>
    </recommendedName>
</protein>
<accession>A0A420DDK9</accession>
<organism evidence="4 5">
    <name type="scientific">Epilithonimonas arachidiradicis</name>
    <dbReference type="NCBI Taxonomy" id="1617282"/>
    <lineage>
        <taxon>Bacteria</taxon>
        <taxon>Pseudomonadati</taxon>
        <taxon>Bacteroidota</taxon>
        <taxon>Flavobacteriia</taxon>
        <taxon>Flavobacteriales</taxon>
        <taxon>Weeksellaceae</taxon>
        <taxon>Chryseobacterium group</taxon>
        <taxon>Epilithonimonas</taxon>
    </lineage>
</organism>
<keyword evidence="2" id="KW-0472">Membrane</keyword>
<proteinExistence type="predicted"/>
<evidence type="ECO:0008006" key="7">
    <source>
        <dbReference type="Google" id="ProtNLM"/>
    </source>
</evidence>
<keyword evidence="2" id="KW-0812">Transmembrane</keyword>
<dbReference type="RefSeq" id="WP_120212286.1">
    <property type="nucleotide sequence ID" value="NZ_BMCW01000001.1"/>
</dbReference>
<reference evidence="6" key="3">
    <citation type="journal article" date="2019" name="Int. J. Syst. Evol. Microbiol.">
        <title>The Global Catalogue of Microorganisms (GCM) 10K type strain sequencing project: providing services to taxonomists for standard genome sequencing and annotation.</title>
        <authorList>
            <consortium name="The Broad Institute Genomics Platform"/>
            <consortium name="The Broad Institute Genome Sequencing Center for Infectious Disease"/>
            <person name="Wu L."/>
            <person name="Ma J."/>
        </authorList>
    </citation>
    <scope>NUCLEOTIDE SEQUENCE [LARGE SCALE GENOMIC DNA]</scope>
    <source>
        <strain evidence="6">CCM 8490</strain>
    </source>
</reference>
<name>A0A420DDK9_9FLAO</name>
<reference evidence="3" key="1">
    <citation type="journal article" date="2014" name="Int. J. Syst. Evol. Microbiol.">
        <title>Complete genome of a new Firmicutes species belonging to the dominant human colonic microbiota ('Ruminococcus bicirculans') reveals two chromosomes and a selective capacity to utilize plant glucans.</title>
        <authorList>
            <consortium name="NISC Comparative Sequencing Program"/>
            <person name="Wegmann U."/>
            <person name="Louis P."/>
            <person name="Goesmann A."/>
            <person name="Henrissat B."/>
            <person name="Duncan S.H."/>
            <person name="Flint H.J."/>
        </authorList>
    </citation>
    <scope>NUCLEOTIDE SEQUENCE</scope>
    <source>
        <strain evidence="3">CCM 8490</strain>
    </source>
</reference>
<dbReference type="Proteomes" id="UP000285906">
    <property type="component" value="Unassembled WGS sequence"/>
</dbReference>
<feature type="transmembrane region" description="Helical" evidence="2">
    <location>
        <begin position="320"/>
        <end position="342"/>
    </location>
</feature>
<evidence type="ECO:0000313" key="3">
    <source>
        <dbReference type="EMBL" id="GGG47022.1"/>
    </source>
</evidence>
<dbReference type="OrthoDB" id="1219342at2"/>
<keyword evidence="6" id="KW-1185">Reference proteome</keyword>
<evidence type="ECO:0000313" key="6">
    <source>
        <dbReference type="Proteomes" id="UP000658202"/>
    </source>
</evidence>
<dbReference type="Proteomes" id="UP000658202">
    <property type="component" value="Unassembled WGS sequence"/>
</dbReference>
<dbReference type="AlphaFoldDB" id="A0A420DDK9"/>
<dbReference type="EMBL" id="BMCW01000001">
    <property type="protein sequence ID" value="GGG47022.1"/>
    <property type="molecule type" value="Genomic_DNA"/>
</dbReference>
<comment type="caution">
    <text evidence="4">The sequence shown here is derived from an EMBL/GenBank/DDBJ whole genome shotgun (WGS) entry which is preliminary data.</text>
</comment>
<evidence type="ECO:0000256" key="2">
    <source>
        <dbReference type="SAM" id="Phobius"/>
    </source>
</evidence>
<reference evidence="3" key="4">
    <citation type="submission" date="2024-05" db="EMBL/GenBank/DDBJ databases">
        <authorList>
            <person name="Sun Q."/>
            <person name="Sedlacek I."/>
        </authorList>
    </citation>
    <scope>NUCLEOTIDE SEQUENCE</scope>
    <source>
        <strain evidence="3">CCM 8490</strain>
    </source>
</reference>
<evidence type="ECO:0000313" key="4">
    <source>
        <dbReference type="EMBL" id="RKE90005.1"/>
    </source>
</evidence>
<evidence type="ECO:0000256" key="1">
    <source>
        <dbReference type="SAM" id="MobiDB-lite"/>
    </source>
</evidence>
<feature type="transmembrane region" description="Helical" evidence="2">
    <location>
        <begin position="354"/>
        <end position="382"/>
    </location>
</feature>